<dbReference type="InterPro" id="IPR007515">
    <property type="entry name" value="Mss4"/>
</dbReference>
<dbReference type="PROSITE" id="PS51796">
    <property type="entry name" value="MSS4"/>
    <property type="match status" value="1"/>
</dbReference>
<keyword evidence="2" id="KW-0344">Guanine-nucleotide releasing factor</keyword>
<evidence type="ECO:0000313" key="4">
    <source>
        <dbReference type="EMBL" id="CAK7913393.1"/>
    </source>
</evidence>
<reference evidence="4 5" key="1">
    <citation type="submission" date="2024-01" db="EMBL/GenBank/DDBJ databases">
        <authorList>
            <consortium name="Genoscope - CEA"/>
            <person name="William W."/>
        </authorList>
    </citation>
    <scope>NUCLEOTIDE SEQUENCE [LARGE SCALE GENOMIC DNA]</scope>
    <source>
        <strain evidence="4 5">29B2s-10</strain>
    </source>
</reference>
<dbReference type="Pfam" id="PF04421">
    <property type="entry name" value="Mss4"/>
    <property type="match status" value="1"/>
</dbReference>
<sequence>MSYLQYSETKKESAALIRCPFKGCNARVIPTKSLQTVKVANSPQMTSLNEKDTHTEFYQVNDVWDFDNIGVSRPSDELEQPTITTASGDELEIAVQRLLICSECDRGPLGFAGISSGDDEKDHKNLKYFLSCTSVLYEQK</sequence>
<keyword evidence="5" id="KW-1185">Reference proteome</keyword>
<evidence type="ECO:0000256" key="1">
    <source>
        <dbReference type="ARBA" id="ARBA00022448"/>
    </source>
</evidence>
<dbReference type="InterPro" id="IPR011057">
    <property type="entry name" value="Mss4-like_sf"/>
</dbReference>
<dbReference type="Gene3D" id="2.170.150.10">
    <property type="entry name" value="Metal Binding Protein, Guanine Nucleotide Exchange Factor, Chain A"/>
    <property type="match status" value="1"/>
</dbReference>
<organism evidence="4 5">
    <name type="scientific">[Candida] anglica</name>
    <dbReference type="NCBI Taxonomy" id="148631"/>
    <lineage>
        <taxon>Eukaryota</taxon>
        <taxon>Fungi</taxon>
        <taxon>Dikarya</taxon>
        <taxon>Ascomycota</taxon>
        <taxon>Saccharomycotina</taxon>
        <taxon>Pichiomycetes</taxon>
        <taxon>Debaryomycetaceae</taxon>
        <taxon>Kurtzmaniella</taxon>
    </lineage>
</organism>
<keyword evidence="1" id="KW-0813">Transport</keyword>
<protein>
    <submittedName>
        <fullName evidence="4">Uncharacterized protein</fullName>
    </submittedName>
</protein>
<evidence type="ECO:0000256" key="2">
    <source>
        <dbReference type="ARBA" id="ARBA00022658"/>
    </source>
</evidence>
<gene>
    <name evidence="4" type="ORF">CAAN4_F11518</name>
</gene>
<dbReference type="PANTHER" id="PTHR13276">
    <property type="entry name" value="GUANINE NUCLEOTIDE EXCHANGE FACTOR MSS4"/>
    <property type="match status" value="1"/>
</dbReference>
<dbReference type="Proteomes" id="UP001497600">
    <property type="component" value="Chromosome F"/>
</dbReference>
<name>A0ABP0EJ45_9ASCO</name>
<dbReference type="EMBL" id="OZ004258">
    <property type="protein sequence ID" value="CAK7913393.1"/>
    <property type="molecule type" value="Genomic_DNA"/>
</dbReference>
<keyword evidence="3" id="KW-0653">Protein transport</keyword>
<accession>A0ABP0EJ45</accession>
<proteinExistence type="predicted"/>
<dbReference type="SUPFAM" id="SSF51316">
    <property type="entry name" value="Mss4-like"/>
    <property type="match status" value="1"/>
</dbReference>
<evidence type="ECO:0000256" key="3">
    <source>
        <dbReference type="ARBA" id="ARBA00022927"/>
    </source>
</evidence>
<dbReference type="PANTHER" id="PTHR13276:SF0">
    <property type="entry name" value="GUANINE NUCLEOTIDE EXCHANGE FACTOR MSS4"/>
    <property type="match status" value="1"/>
</dbReference>
<dbReference type="InterPro" id="IPR011323">
    <property type="entry name" value="Mss4/transl-control_tumour"/>
</dbReference>
<evidence type="ECO:0000313" key="5">
    <source>
        <dbReference type="Proteomes" id="UP001497600"/>
    </source>
</evidence>